<evidence type="ECO:0000313" key="1">
    <source>
        <dbReference type="EMBL" id="AMW15069.1"/>
    </source>
</evidence>
<dbReference type="AlphaFoldDB" id="A0A143CCU4"/>
<keyword evidence="2" id="KW-1185">Reference proteome</keyword>
<dbReference type="STRING" id="1783515.A4E84_00035"/>
<dbReference type="KEGG" id="stsi:A4E84_00035"/>
<dbReference type="EMBL" id="CP015098">
    <property type="protein sequence ID" value="AMW15069.1"/>
    <property type="molecule type" value="Genomic_DNA"/>
</dbReference>
<proteinExistence type="predicted"/>
<reference evidence="2" key="1">
    <citation type="submission" date="2016-04" db="EMBL/GenBank/DDBJ databases">
        <authorList>
            <person name="Zhang B."/>
        </authorList>
    </citation>
    <scope>NUCLEOTIDE SEQUENCE [LARGE SCALE GENOMIC DNA]</scope>
    <source>
        <strain evidence="2">S10</strain>
    </source>
</reference>
<accession>A0A143CCU4</accession>
<dbReference type="Proteomes" id="UP000076096">
    <property type="component" value="Chromosome"/>
</dbReference>
<dbReference type="InterPro" id="IPR027417">
    <property type="entry name" value="P-loop_NTPase"/>
</dbReference>
<name>A0A143CCU4_9ACTN</name>
<dbReference type="SUPFAM" id="SSF52540">
    <property type="entry name" value="P-loop containing nucleoside triphosphate hydrolases"/>
    <property type="match status" value="1"/>
</dbReference>
<evidence type="ECO:0008006" key="3">
    <source>
        <dbReference type="Google" id="ProtNLM"/>
    </source>
</evidence>
<evidence type="ECO:0000313" key="2">
    <source>
        <dbReference type="Proteomes" id="UP000076096"/>
    </source>
</evidence>
<organism evidence="1 2">
    <name type="scientific">Streptomyces qaidamensis</name>
    <dbReference type="NCBI Taxonomy" id="1783515"/>
    <lineage>
        <taxon>Bacteria</taxon>
        <taxon>Bacillati</taxon>
        <taxon>Actinomycetota</taxon>
        <taxon>Actinomycetes</taxon>
        <taxon>Kitasatosporales</taxon>
        <taxon>Streptomycetaceae</taxon>
        <taxon>Streptomyces</taxon>
        <taxon>Streptomyces aurantiacus group</taxon>
    </lineage>
</organism>
<dbReference type="Gene3D" id="3.40.50.300">
    <property type="entry name" value="P-loop containing nucleotide triphosphate hydrolases"/>
    <property type="match status" value="1"/>
</dbReference>
<sequence>MHESAVRIADAVNGPSGRPDFVLAIDGSSGAGKTTLAACIAAQSGASVFHMDDIYPGWTGLEQGAQYLVDWILRPLAESRPAIWRRYDWYTEEFAETHTISPGGPLIVEGVGSYSLQSAPYLHSTIWVEANTPQRRARVESRDGLSTAQMWPLWAAQEETFHRKHRTREAADFLIQN</sequence>
<protein>
    <recommendedName>
        <fullName evidence="3">(d)CMP kinase</fullName>
    </recommendedName>
</protein>
<gene>
    <name evidence="1" type="ORF">A4E84_00035</name>
</gene>